<dbReference type="RefSeq" id="WP_100257483.1">
    <property type="nucleotide sequence ID" value="NZ_CP011797.1"/>
</dbReference>
<dbReference type="NCBIfam" id="TIGR01244">
    <property type="entry name" value="TIGR01244 family sulfur transferase"/>
    <property type="match status" value="1"/>
</dbReference>
<dbReference type="InterPro" id="IPR029021">
    <property type="entry name" value="Prot-tyrosine_phosphatase-like"/>
</dbReference>
<organism evidence="2 3">
    <name type="scientific">Reinekea forsetii</name>
    <dbReference type="NCBI Taxonomy" id="1336806"/>
    <lineage>
        <taxon>Bacteria</taxon>
        <taxon>Pseudomonadati</taxon>
        <taxon>Pseudomonadota</taxon>
        <taxon>Gammaproteobacteria</taxon>
        <taxon>Oceanospirillales</taxon>
        <taxon>Saccharospirillaceae</taxon>
        <taxon>Reinekea</taxon>
    </lineage>
</organism>
<dbReference type="GO" id="GO:0016787">
    <property type="term" value="F:hydrolase activity"/>
    <property type="evidence" value="ECO:0007669"/>
    <property type="project" value="InterPro"/>
</dbReference>
<dbReference type="OrthoDB" id="9802771at2"/>
<feature type="domain" description="Beta-lactamase hydrolase-like protein phosphatase-like" evidence="1">
    <location>
        <begin position="6"/>
        <end position="104"/>
    </location>
</feature>
<name>A0A2K8KX33_9GAMM</name>
<dbReference type="EMBL" id="CP011797">
    <property type="protein sequence ID" value="ATX77206.1"/>
    <property type="molecule type" value="Genomic_DNA"/>
</dbReference>
<reference evidence="2 3" key="1">
    <citation type="journal article" date="2017" name="Environ. Microbiol.">
        <title>Genomic and physiological analyses of 'Reinekea forsetii' reveal a versatile opportunistic lifestyle during spring algae blooms.</title>
        <authorList>
            <person name="Avci B."/>
            <person name="Hahnke R.L."/>
            <person name="Chafee M."/>
            <person name="Fischer T."/>
            <person name="Gruber-Vodicka H."/>
            <person name="Tegetmeyer H.E."/>
            <person name="Harder J."/>
            <person name="Fuchs B.M."/>
            <person name="Amann R.I."/>
            <person name="Teeling H."/>
        </authorList>
    </citation>
    <scope>NUCLEOTIDE SEQUENCE [LARGE SCALE GENOMIC DNA]</scope>
    <source>
        <strain evidence="2 3">Hel1_31_D35</strain>
    </source>
</reference>
<protein>
    <submittedName>
        <fullName evidence="2">Sulfide-quinone reductase</fullName>
    </submittedName>
</protein>
<dbReference type="Proteomes" id="UP000229757">
    <property type="component" value="Chromosome"/>
</dbReference>
<gene>
    <name evidence="2" type="ORF">REIFOR_02071</name>
</gene>
<dbReference type="Pfam" id="PF04273">
    <property type="entry name" value="BLH_phosphatase"/>
    <property type="match status" value="1"/>
</dbReference>
<dbReference type="AlphaFoldDB" id="A0A2K8KX33"/>
<keyword evidence="3" id="KW-1185">Reference proteome</keyword>
<dbReference type="Gene3D" id="3.90.190.10">
    <property type="entry name" value="Protein tyrosine phosphatase superfamily"/>
    <property type="match status" value="1"/>
</dbReference>
<accession>A0A2K8KX33</accession>
<evidence type="ECO:0000313" key="3">
    <source>
        <dbReference type="Proteomes" id="UP000229757"/>
    </source>
</evidence>
<sequence length="108" mass="11851">MTWTQIAQNYWVSPQISASQLDEAKALGFDTVVCNRPDDEEPGQINSDVIGAACATLGLDYLFLPMQGANFSAEYVEQIQQLNQANKKVLAYCRSGNRSSILYNAATV</sequence>
<dbReference type="KEGG" id="rfo:REIFOR_02071"/>
<evidence type="ECO:0000313" key="2">
    <source>
        <dbReference type="EMBL" id="ATX77206.1"/>
    </source>
</evidence>
<proteinExistence type="predicted"/>
<evidence type="ECO:0000259" key="1">
    <source>
        <dbReference type="Pfam" id="PF04273"/>
    </source>
</evidence>
<dbReference type="SUPFAM" id="SSF52799">
    <property type="entry name" value="(Phosphotyrosine protein) phosphatases II"/>
    <property type="match status" value="1"/>
</dbReference>
<dbReference type="InterPro" id="IPR005939">
    <property type="entry name" value="BLH_phosphatase-like"/>
</dbReference>